<organism evidence="1 2">
    <name type="scientific">Pseudomonas arsenicoxydans</name>
    <dbReference type="NCBI Taxonomy" id="702115"/>
    <lineage>
        <taxon>Bacteria</taxon>
        <taxon>Pseudomonadati</taxon>
        <taxon>Pseudomonadota</taxon>
        <taxon>Gammaproteobacteria</taxon>
        <taxon>Pseudomonadales</taxon>
        <taxon>Pseudomonadaceae</taxon>
        <taxon>Pseudomonas</taxon>
    </lineage>
</organism>
<evidence type="ECO:0000313" key="1">
    <source>
        <dbReference type="EMBL" id="TPG75875.1"/>
    </source>
</evidence>
<sequence length="239" mass="26209">MLIDSFDRTDNFEVVGMTFSTDAVGFVRESPVIEVEATPQDAEGSRHKIVITVNAKSQEMVDAYLRSVDMLTQAFRAHLHPLPADTISTIVALMVPKQPVPSTILREARMLAKSKTEILQSNDWVTANEISHLAQFSSRNPRSQPNKWKQAGKIFALRHAGVDYFPIYGLDPAQGFRPFTALEGVISTLTTLKDGWAMAFWFASPNTFLGGNRPQDVFLADPSGVLSAAKEEVAGDIGG</sequence>
<proteinExistence type="predicted"/>
<gene>
    <name evidence="1" type="ORF">EAH78_20270</name>
</gene>
<evidence type="ECO:0008006" key="3">
    <source>
        <dbReference type="Google" id="ProtNLM"/>
    </source>
</evidence>
<dbReference type="AlphaFoldDB" id="A0A502HPZ4"/>
<evidence type="ECO:0000313" key="2">
    <source>
        <dbReference type="Proteomes" id="UP000317933"/>
    </source>
</evidence>
<dbReference type="EMBL" id="RCZE01000009">
    <property type="protein sequence ID" value="TPG75875.1"/>
    <property type="molecule type" value="Genomic_DNA"/>
</dbReference>
<name>A0A502HPZ4_9PSED</name>
<protein>
    <recommendedName>
        <fullName evidence="3">DUF2384 domain-containing protein</fullName>
    </recommendedName>
</protein>
<dbReference type="Proteomes" id="UP000317933">
    <property type="component" value="Unassembled WGS sequence"/>
</dbReference>
<accession>A0A502HPZ4</accession>
<comment type="caution">
    <text evidence="1">The sequence shown here is derived from an EMBL/GenBank/DDBJ whole genome shotgun (WGS) entry which is preliminary data.</text>
</comment>
<reference evidence="1 2" key="1">
    <citation type="journal article" date="2019" name="Environ. Microbiol.">
        <title>Species interactions and distinct microbial communities in high Arctic permafrost affected cryosols are associated with the CH4 and CO2 gas fluxes.</title>
        <authorList>
            <person name="Altshuler I."/>
            <person name="Hamel J."/>
            <person name="Turney S."/>
            <person name="Magnuson E."/>
            <person name="Levesque R."/>
            <person name="Greer C."/>
            <person name="Whyte L.G."/>
        </authorList>
    </citation>
    <scope>NUCLEOTIDE SEQUENCE [LARGE SCALE GENOMIC DNA]</scope>
    <source>
        <strain evidence="1 2">E3</strain>
    </source>
</reference>